<dbReference type="InterPro" id="IPR036852">
    <property type="entry name" value="Peptidase_S8/S53_dom_sf"/>
</dbReference>
<keyword evidence="2 5" id="KW-0645">Protease</keyword>
<comment type="caution">
    <text evidence="9">The sequence shown here is derived from an EMBL/GenBank/DDBJ whole genome shotgun (WGS) entry which is preliminary data.</text>
</comment>
<evidence type="ECO:0000256" key="1">
    <source>
        <dbReference type="ARBA" id="ARBA00011073"/>
    </source>
</evidence>
<dbReference type="GO" id="GO:0006508">
    <property type="term" value="P:proteolysis"/>
    <property type="evidence" value="ECO:0007669"/>
    <property type="project" value="UniProtKB-KW"/>
</dbReference>
<dbReference type="InterPro" id="IPR000209">
    <property type="entry name" value="Peptidase_S8/S53_dom"/>
</dbReference>
<reference evidence="9 10" key="1">
    <citation type="submission" date="2024-07" db="EMBL/GenBank/DDBJ databases">
        <title>Genomic Encyclopedia of Type Strains, Phase V (KMG-V): Genome sequencing to study the core and pangenomes of soil and plant-associated prokaryotes.</title>
        <authorList>
            <person name="Whitman W."/>
        </authorList>
    </citation>
    <scope>NUCLEOTIDE SEQUENCE [LARGE SCALE GENOMIC DNA]</scope>
    <source>
        <strain evidence="9 10">USDA 222</strain>
    </source>
</reference>
<dbReference type="RefSeq" id="WP_050991766.1">
    <property type="nucleotide sequence ID" value="NZ_JBGBYD010000002.1"/>
</dbReference>
<protein>
    <submittedName>
        <fullName evidence="9">Subtilisin family serine protease</fullName>
    </submittedName>
</protein>
<dbReference type="Pfam" id="PF00082">
    <property type="entry name" value="Peptidase_S8"/>
    <property type="match status" value="1"/>
</dbReference>
<dbReference type="Gene3D" id="3.40.50.200">
    <property type="entry name" value="Peptidase S8/S53 domain"/>
    <property type="match status" value="1"/>
</dbReference>
<keyword evidence="10" id="KW-1185">Reference proteome</keyword>
<feature type="active site" description="Charge relay system" evidence="5">
    <location>
        <position position="284"/>
    </location>
</feature>
<evidence type="ECO:0000259" key="8">
    <source>
        <dbReference type="Pfam" id="PF00082"/>
    </source>
</evidence>
<feature type="domain" description="Peptidase S8/S53" evidence="8">
    <location>
        <begin position="275"/>
        <end position="546"/>
    </location>
</feature>
<evidence type="ECO:0000256" key="4">
    <source>
        <dbReference type="ARBA" id="ARBA00022825"/>
    </source>
</evidence>
<feature type="region of interest" description="Disordered" evidence="7">
    <location>
        <begin position="1"/>
        <end position="44"/>
    </location>
</feature>
<dbReference type="InterPro" id="IPR023827">
    <property type="entry name" value="Peptidase_S8_Asp-AS"/>
</dbReference>
<keyword evidence="3 5" id="KW-0378">Hydrolase</keyword>
<dbReference type="GO" id="GO:0008233">
    <property type="term" value="F:peptidase activity"/>
    <property type="evidence" value="ECO:0007669"/>
    <property type="project" value="UniProtKB-KW"/>
</dbReference>
<gene>
    <name evidence="9" type="ORF">ABH992_001630</name>
</gene>
<dbReference type="PANTHER" id="PTHR43806">
    <property type="entry name" value="PEPTIDASE S8"/>
    <property type="match status" value="1"/>
</dbReference>
<proteinExistence type="inferred from homology"/>
<dbReference type="SUPFAM" id="SSF52743">
    <property type="entry name" value="Subtilisin-like"/>
    <property type="match status" value="1"/>
</dbReference>
<feature type="compositionally biased region" description="Polar residues" evidence="7">
    <location>
        <begin position="21"/>
        <end position="40"/>
    </location>
</feature>
<dbReference type="PROSITE" id="PS00138">
    <property type="entry name" value="SUBTILASE_SER"/>
    <property type="match status" value="1"/>
</dbReference>
<dbReference type="InterPro" id="IPR022398">
    <property type="entry name" value="Peptidase_S8_His-AS"/>
</dbReference>
<evidence type="ECO:0000256" key="2">
    <source>
        <dbReference type="ARBA" id="ARBA00022670"/>
    </source>
</evidence>
<evidence type="ECO:0000256" key="5">
    <source>
        <dbReference type="PROSITE-ProRule" id="PRU01240"/>
    </source>
</evidence>
<feature type="active site" description="Charge relay system" evidence="5">
    <location>
        <position position="318"/>
    </location>
</feature>
<dbReference type="EMBL" id="JBGBZN010000002">
    <property type="protein sequence ID" value="MEY9469231.1"/>
    <property type="molecule type" value="Genomic_DNA"/>
</dbReference>
<keyword evidence="4 5" id="KW-0720">Serine protease</keyword>
<dbReference type="InterPro" id="IPR015500">
    <property type="entry name" value="Peptidase_S8_subtilisin-rel"/>
</dbReference>
<evidence type="ECO:0000256" key="6">
    <source>
        <dbReference type="RuleBase" id="RU003355"/>
    </source>
</evidence>
<evidence type="ECO:0000313" key="10">
    <source>
        <dbReference type="Proteomes" id="UP001565474"/>
    </source>
</evidence>
<accession>A0ABV4GBD3</accession>
<feature type="compositionally biased region" description="Polar residues" evidence="7">
    <location>
        <begin position="1"/>
        <end position="12"/>
    </location>
</feature>
<comment type="similarity">
    <text evidence="1 5 6">Belongs to the peptidase S8 family.</text>
</comment>
<dbReference type="InterPro" id="IPR050131">
    <property type="entry name" value="Peptidase_S8_subtilisin-like"/>
</dbReference>
<dbReference type="Proteomes" id="UP001565474">
    <property type="component" value="Unassembled WGS sequence"/>
</dbReference>
<dbReference type="InterPro" id="IPR023828">
    <property type="entry name" value="Peptidase_S8_Ser-AS"/>
</dbReference>
<sequence>MATKGKSGTSTQGEHDATEAAMNSNGSVPDQGTAPSSSRGQEPATIAARPAQFMIAPQQQPGLATFSVDFLTQQLSNSPDIEVVKTVSPPRLFGFQSAELGQVPLSPLVLAKMTPDKAKLLQTQAGQRCAVERDERLSYMLDPTTPQLPNPGVLTPLADGFTTTIEVLGQDGPLPEAEVYVFGSMWPAQGITDATGRATVTLQGERPETIRSILVKPKIDYWTFWLDRPQLVPNSVNRIVVRALGAVLRNFPGQQLMGWGERAMGLDRLPPSFDGAGMKIAVIDSGLAPTHRNLHGITAGTSIVGTDKAAWTVDTIGHGSHCAGIIAGGPVGAGGGIRGFAPAAEIHVCRIFPGGRFSDLVSALDYCMEHGIDVANMSLGGGEPSRIIEERIIRAKQMGMACIIAAGNSSGPVQFPASTPHCLAVAAIGKWGEFPNDSYHSQQALDGFQSRDGYFPAKFSCFGPEVDVCAPGVAIVSSLPADGFGAWDGTSMATPHVTGLAALVLAHHPDFTKGNFQNRDARRVERLFQILKETATPLQFGDPNRTGAGLPNVMRALGLETGVAPVIAAATATDPALATLRRLLGLQSVEAPSMVPVGSLPPSADPVHGSAIHVARGPAQTAAAMNLQSVDPIKNGSNSVAHGPAQTAGAAVAPMMVDPNPAQIREIMHRVGLL</sequence>
<feature type="active site" description="Charge relay system" evidence="5">
    <location>
        <position position="491"/>
    </location>
</feature>
<dbReference type="PROSITE" id="PS00137">
    <property type="entry name" value="SUBTILASE_HIS"/>
    <property type="match status" value="1"/>
</dbReference>
<dbReference type="PANTHER" id="PTHR43806:SF11">
    <property type="entry name" value="CEREVISIN-RELATED"/>
    <property type="match status" value="1"/>
</dbReference>
<organism evidence="9 10">
    <name type="scientific">Bradyrhizobium yuanmingense</name>
    <dbReference type="NCBI Taxonomy" id="108015"/>
    <lineage>
        <taxon>Bacteria</taxon>
        <taxon>Pseudomonadati</taxon>
        <taxon>Pseudomonadota</taxon>
        <taxon>Alphaproteobacteria</taxon>
        <taxon>Hyphomicrobiales</taxon>
        <taxon>Nitrobacteraceae</taxon>
        <taxon>Bradyrhizobium</taxon>
    </lineage>
</organism>
<name>A0ABV4GBD3_9BRAD</name>
<evidence type="ECO:0000256" key="3">
    <source>
        <dbReference type="ARBA" id="ARBA00022801"/>
    </source>
</evidence>
<evidence type="ECO:0000313" key="9">
    <source>
        <dbReference type="EMBL" id="MEY9469231.1"/>
    </source>
</evidence>
<dbReference type="PROSITE" id="PS51892">
    <property type="entry name" value="SUBTILASE"/>
    <property type="match status" value="1"/>
</dbReference>
<evidence type="ECO:0000256" key="7">
    <source>
        <dbReference type="SAM" id="MobiDB-lite"/>
    </source>
</evidence>
<dbReference type="PROSITE" id="PS00136">
    <property type="entry name" value="SUBTILASE_ASP"/>
    <property type="match status" value="1"/>
</dbReference>
<dbReference type="PRINTS" id="PR00723">
    <property type="entry name" value="SUBTILISIN"/>
</dbReference>